<dbReference type="EMBL" id="JBHSIM010000012">
    <property type="protein sequence ID" value="MFC4832028.1"/>
    <property type="molecule type" value="Genomic_DNA"/>
</dbReference>
<gene>
    <name evidence="1" type="ORF">ACFPEL_06360</name>
</gene>
<proteinExistence type="predicted"/>
<reference evidence="2" key="1">
    <citation type="journal article" date="2019" name="Int. J. Syst. Evol. Microbiol.">
        <title>The Global Catalogue of Microorganisms (GCM) 10K type strain sequencing project: providing services to taxonomists for standard genome sequencing and annotation.</title>
        <authorList>
            <consortium name="The Broad Institute Genomics Platform"/>
            <consortium name="The Broad Institute Genome Sequencing Center for Infectious Disease"/>
            <person name="Wu L."/>
            <person name="Ma J."/>
        </authorList>
    </citation>
    <scope>NUCLEOTIDE SEQUENCE [LARGE SCALE GENOMIC DNA]</scope>
    <source>
        <strain evidence="2">CCUG 50347</strain>
    </source>
</reference>
<evidence type="ECO:0000313" key="2">
    <source>
        <dbReference type="Proteomes" id="UP001595909"/>
    </source>
</evidence>
<name>A0ABV9RE68_9PSEU</name>
<dbReference type="Proteomes" id="UP001595909">
    <property type="component" value="Unassembled WGS sequence"/>
</dbReference>
<accession>A0ABV9RE68</accession>
<sequence>MAAIKVDISASRYSVGVVPKPKNDMEGRQRTDRITGTPLFVTQLIKLDDDGAEIIPVTTPGAPDVGQGAEVRPVNLVAIPWQQAQRSGVAFRADAIEHTPASAPTPKGSGS</sequence>
<dbReference type="RefSeq" id="WP_274188730.1">
    <property type="nucleotide sequence ID" value="NZ_BAABHN010000012.1"/>
</dbReference>
<evidence type="ECO:0008006" key="3">
    <source>
        <dbReference type="Google" id="ProtNLM"/>
    </source>
</evidence>
<protein>
    <recommendedName>
        <fullName evidence="3">Regulatory protein</fullName>
    </recommendedName>
</protein>
<evidence type="ECO:0000313" key="1">
    <source>
        <dbReference type="EMBL" id="MFC4832028.1"/>
    </source>
</evidence>
<organism evidence="1 2">
    <name type="scientific">Actinomycetospora chibensis</name>
    <dbReference type="NCBI Taxonomy" id="663606"/>
    <lineage>
        <taxon>Bacteria</taxon>
        <taxon>Bacillati</taxon>
        <taxon>Actinomycetota</taxon>
        <taxon>Actinomycetes</taxon>
        <taxon>Pseudonocardiales</taxon>
        <taxon>Pseudonocardiaceae</taxon>
        <taxon>Actinomycetospora</taxon>
    </lineage>
</organism>
<keyword evidence="2" id="KW-1185">Reference proteome</keyword>
<comment type="caution">
    <text evidence="1">The sequence shown here is derived from an EMBL/GenBank/DDBJ whole genome shotgun (WGS) entry which is preliminary data.</text>
</comment>